<evidence type="ECO:0000256" key="5">
    <source>
        <dbReference type="PIRSR" id="PIRSR602081-1"/>
    </source>
</evidence>
<protein>
    <submittedName>
        <fullName evidence="10">Deoxyribodipyrimidine photo-lyase</fullName>
    </submittedName>
</protein>
<accession>A0A1U6H504</accession>
<dbReference type="InterPro" id="IPR002081">
    <property type="entry name" value="Cryptochrome/DNA_photolyase_1"/>
</dbReference>
<keyword evidence="2 5" id="KW-0285">Flavoprotein</keyword>
<evidence type="ECO:0000259" key="9">
    <source>
        <dbReference type="PROSITE" id="PS51645"/>
    </source>
</evidence>
<feature type="binding site" evidence="5">
    <location>
        <begin position="246"/>
        <end position="250"/>
    </location>
    <ligand>
        <name>FAD</name>
        <dbReference type="ChEBI" id="CHEBI:57692"/>
    </ligand>
</feature>
<feature type="site" description="Electron transfer via tryptophanyl radical" evidence="6">
    <location>
        <position position="390"/>
    </location>
</feature>
<dbReference type="Pfam" id="PF03441">
    <property type="entry name" value="FAD_binding_7"/>
    <property type="match status" value="1"/>
</dbReference>
<dbReference type="InterPro" id="IPR036155">
    <property type="entry name" value="Crypto/Photolyase_N_sf"/>
</dbReference>
<feature type="domain" description="Photolyase/cryptochrome alpha/beta" evidence="9">
    <location>
        <begin position="18"/>
        <end position="141"/>
    </location>
</feature>
<feature type="region of interest" description="Disordered" evidence="8">
    <location>
        <begin position="169"/>
        <end position="193"/>
    </location>
</feature>
<evidence type="ECO:0000256" key="2">
    <source>
        <dbReference type="ARBA" id="ARBA00022630"/>
    </source>
</evidence>
<proteinExistence type="inferred from homology"/>
<dbReference type="PRINTS" id="PR00147">
    <property type="entry name" value="DNAPHOTLYASE"/>
</dbReference>
<evidence type="ECO:0000313" key="11">
    <source>
        <dbReference type="Proteomes" id="UP000190989"/>
    </source>
</evidence>
<dbReference type="PANTHER" id="PTHR11455">
    <property type="entry name" value="CRYPTOCHROME"/>
    <property type="match status" value="1"/>
</dbReference>
<keyword evidence="11" id="KW-1185">Reference proteome</keyword>
<comment type="cofactor">
    <cofactor evidence="1">
        <name>(6R)-5,10-methylene-5,6,7,8-tetrahydrofolate</name>
        <dbReference type="ChEBI" id="CHEBI:15636"/>
    </cofactor>
</comment>
<dbReference type="InterPro" id="IPR014729">
    <property type="entry name" value="Rossmann-like_a/b/a_fold"/>
</dbReference>
<feature type="binding site" evidence="5">
    <location>
        <begin position="380"/>
        <end position="382"/>
    </location>
    <ligand>
        <name>FAD</name>
        <dbReference type="ChEBI" id="CHEBI:57692"/>
    </ligand>
</feature>
<evidence type="ECO:0000256" key="3">
    <source>
        <dbReference type="ARBA" id="ARBA00022827"/>
    </source>
</evidence>
<dbReference type="GO" id="GO:0003904">
    <property type="term" value="F:deoxyribodipyrimidine photo-lyase activity"/>
    <property type="evidence" value="ECO:0007669"/>
    <property type="project" value="TreeGrafter"/>
</dbReference>
<dbReference type="PROSITE" id="PS00691">
    <property type="entry name" value="DNA_PHOTOLYASES_1_2"/>
    <property type="match status" value="1"/>
</dbReference>
<dbReference type="SUPFAM" id="SSF52425">
    <property type="entry name" value="Cryptochrome/photolyase, N-terminal domain"/>
    <property type="match status" value="1"/>
</dbReference>
<evidence type="ECO:0000256" key="4">
    <source>
        <dbReference type="ARBA" id="ARBA00022991"/>
    </source>
</evidence>
<dbReference type="Gene3D" id="3.40.50.620">
    <property type="entry name" value="HUPs"/>
    <property type="match status" value="1"/>
</dbReference>
<dbReference type="Proteomes" id="UP000190989">
    <property type="component" value="Unassembled WGS sequence"/>
</dbReference>
<comment type="similarity">
    <text evidence="7">Belongs to the DNA photolyase family.</text>
</comment>
<dbReference type="PROSITE" id="PS51645">
    <property type="entry name" value="PHR_CRY_ALPHA_BETA"/>
    <property type="match status" value="1"/>
</dbReference>
<reference evidence="11" key="1">
    <citation type="submission" date="2017-02" db="EMBL/GenBank/DDBJ databases">
        <authorList>
            <person name="Varghese N."/>
            <person name="Submissions S."/>
        </authorList>
    </citation>
    <scope>NUCLEOTIDE SEQUENCE [LARGE SCALE GENOMIC DNA]</scope>
    <source>
        <strain evidence="11">SM117</strain>
    </source>
</reference>
<dbReference type="Pfam" id="PF00875">
    <property type="entry name" value="DNA_photolyase"/>
    <property type="match status" value="1"/>
</dbReference>
<comment type="cofactor">
    <cofactor evidence="5">
        <name>FAD</name>
        <dbReference type="ChEBI" id="CHEBI:57692"/>
    </cofactor>
    <text evidence="5">Binds 1 FAD per subunit.</text>
</comment>
<evidence type="ECO:0000313" key="10">
    <source>
        <dbReference type="EMBL" id="SLJ90853.1"/>
    </source>
</evidence>
<dbReference type="EMBL" id="FVZE01000001">
    <property type="protein sequence ID" value="SLJ90853.1"/>
    <property type="molecule type" value="Genomic_DNA"/>
</dbReference>
<dbReference type="STRING" id="428990.SAMN06295987_1011274"/>
<dbReference type="GO" id="GO:0006139">
    <property type="term" value="P:nucleobase-containing compound metabolic process"/>
    <property type="evidence" value="ECO:0007669"/>
    <property type="project" value="UniProtKB-ARBA"/>
</dbReference>
<dbReference type="GO" id="GO:0009416">
    <property type="term" value="P:response to light stimulus"/>
    <property type="evidence" value="ECO:0007669"/>
    <property type="project" value="TreeGrafter"/>
</dbReference>
<dbReference type="GO" id="GO:0003677">
    <property type="term" value="F:DNA binding"/>
    <property type="evidence" value="ECO:0007669"/>
    <property type="project" value="TreeGrafter"/>
</dbReference>
<dbReference type="AlphaFoldDB" id="A0A1U6H504"/>
<feature type="binding site" evidence="5">
    <location>
        <position position="234"/>
    </location>
    <ligand>
        <name>FAD</name>
        <dbReference type="ChEBI" id="CHEBI:57692"/>
    </ligand>
</feature>
<keyword evidence="3 5" id="KW-0274">FAD</keyword>
<dbReference type="Gene3D" id="1.10.579.10">
    <property type="entry name" value="DNA Cyclobutane Dipyrimidine Photolyase, subunit A, domain 3"/>
    <property type="match status" value="1"/>
</dbReference>
<dbReference type="PANTHER" id="PTHR11455:SF9">
    <property type="entry name" value="CRYPTOCHROME CIRCADIAN CLOCK 5 ISOFORM X1"/>
    <property type="match status" value="1"/>
</dbReference>
<dbReference type="InterPro" id="IPR036134">
    <property type="entry name" value="Crypto/Photolyase_FAD-like_sf"/>
</dbReference>
<sequence length="472" mass="53055">MQSRSGPMSAQSSTNSHPPVIVWFRRDLRLSDQAALAAAAALGPVVPVYVLDDETPRHRAMGGASRWWLHYSLESLDATLREKGSRLILRKGKCEDVLAALAQETGASQVHALHHYEPWWRNAEKGVGKCLTLHLHHGNYLAPPGTVTTGSGNPYKIYTPFWRALSERMPPPEPQRRPQKIAAPDSWPASDKLDDWGLLPTQPDWAGGMRDMWEPGEDGAKKRLRAFVDQASRYEGQRNLPAVEGTSFLSGHLHFGEVSPAQVWHATASAGGSVATFLGEIGWRDYAQNVILQLPDYGSRSARDTFDNFPWRSGKEAQEDLRAWQKGRTGYPIVDAGMRQLWHTGWMHNRVRMIAASFLIKHLLIDWQEGERWFWDTLVDADYASNAVNWQWTAGSGVDSNMFVRIMAPLSQSEKFDAAAYIREWVPELADLPDAEVHDPGPMYRPKGYPARIIEHRAARERALAAWEKAKG</sequence>
<keyword evidence="4 7" id="KW-0157">Chromophore</keyword>
<feature type="site" description="Electron transfer via tryptophanyl radical" evidence="6">
    <location>
        <position position="311"/>
    </location>
</feature>
<dbReference type="InterPro" id="IPR005101">
    <property type="entry name" value="Cryptochr/Photolyase_FAD-bd"/>
</dbReference>
<dbReference type="RefSeq" id="WP_245828833.1">
    <property type="nucleotide sequence ID" value="NZ_FVZE01000001.1"/>
</dbReference>
<evidence type="ECO:0000256" key="7">
    <source>
        <dbReference type="RuleBase" id="RU004182"/>
    </source>
</evidence>
<evidence type="ECO:0000256" key="6">
    <source>
        <dbReference type="PIRSR" id="PIRSR602081-2"/>
    </source>
</evidence>
<dbReference type="SUPFAM" id="SSF48173">
    <property type="entry name" value="Cryptochrome/photolyase FAD-binding domain"/>
    <property type="match status" value="1"/>
</dbReference>
<dbReference type="GO" id="GO:0006950">
    <property type="term" value="P:response to stress"/>
    <property type="evidence" value="ECO:0007669"/>
    <property type="project" value="UniProtKB-ARBA"/>
</dbReference>
<gene>
    <name evidence="10" type="ORF">SAMN06295987_1011274</name>
</gene>
<dbReference type="InterPro" id="IPR006050">
    <property type="entry name" value="DNA_photolyase_N"/>
</dbReference>
<dbReference type="InterPro" id="IPR018394">
    <property type="entry name" value="DNA_photolyase_1_CS_C"/>
</dbReference>
<evidence type="ECO:0000256" key="8">
    <source>
        <dbReference type="SAM" id="MobiDB-lite"/>
    </source>
</evidence>
<evidence type="ECO:0000256" key="1">
    <source>
        <dbReference type="ARBA" id="ARBA00001932"/>
    </source>
</evidence>
<name>A0A1U6H504_9SPHN</name>
<organism evidence="10 11">
    <name type="scientific">Novosphingobium mathurense</name>
    <dbReference type="NCBI Taxonomy" id="428990"/>
    <lineage>
        <taxon>Bacteria</taxon>
        <taxon>Pseudomonadati</taxon>
        <taxon>Pseudomonadota</taxon>
        <taxon>Alphaproteobacteria</taxon>
        <taxon>Sphingomonadales</taxon>
        <taxon>Sphingomonadaceae</taxon>
        <taxon>Novosphingobium</taxon>
    </lineage>
</organism>
<dbReference type="GO" id="GO:0071949">
    <property type="term" value="F:FAD binding"/>
    <property type="evidence" value="ECO:0007669"/>
    <property type="project" value="TreeGrafter"/>
</dbReference>
<feature type="binding site" evidence="5">
    <location>
        <position position="277"/>
    </location>
    <ligand>
        <name>FAD</name>
        <dbReference type="ChEBI" id="CHEBI:57692"/>
    </ligand>
</feature>
<dbReference type="PROSITE" id="PS00394">
    <property type="entry name" value="DNA_PHOTOLYASES_1_1"/>
    <property type="match status" value="1"/>
</dbReference>
<keyword evidence="10" id="KW-0456">Lyase</keyword>
<dbReference type="Gene3D" id="1.25.40.80">
    <property type="match status" value="1"/>
</dbReference>
<feature type="site" description="Electron transfer via tryptophanyl radical" evidence="6">
    <location>
        <position position="367"/>
    </location>
</feature>